<gene>
    <name evidence="1" type="ORF">TTHERM_00822140</name>
</gene>
<dbReference type="Proteomes" id="UP000009168">
    <property type="component" value="Unassembled WGS sequence"/>
</dbReference>
<dbReference type="KEGG" id="tet:TTHERM_00822140"/>
<accession>Q22EZ9</accession>
<dbReference type="RefSeq" id="XP_001031539.3">
    <property type="nucleotide sequence ID" value="XM_001031539.3"/>
</dbReference>
<dbReference type="AlphaFoldDB" id="Q22EZ9"/>
<reference evidence="2" key="1">
    <citation type="journal article" date="2006" name="PLoS Biol.">
        <title>Macronuclear genome sequence of the ciliate Tetrahymena thermophila, a model eukaryote.</title>
        <authorList>
            <person name="Eisen J.A."/>
            <person name="Coyne R.S."/>
            <person name="Wu M."/>
            <person name="Wu D."/>
            <person name="Thiagarajan M."/>
            <person name="Wortman J.R."/>
            <person name="Badger J.H."/>
            <person name="Ren Q."/>
            <person name="Amedeo P."/>
            <person name="Jones K.M."/>
            <person name="Tallon L.J."/>
            <person name="Delcher A.L."/>
            <person name="Salzberg S.L."/>
            <person name="Silva J.C."/>
            <person name="Haas B.J."/>
            <person name="Majoros W.H."/>
            <person name="Farzad M."/>
            <person name="Carlton J.M."/>
            <person name="Smith R.K. Jr."/>
            <person name="Garg J."/>
            <person name="Pearlman R.E."/>
            <person name="Karrer K.M."/>
            <person name="Sun L."/>
            <person name="Manning G."/>
            <person name="Elde N.C."/>
            <person name="Turkewitz A.P."/>
            <person name="Asai D.J."/>
            <person name="Wilkes D.E."/>
            <person name="Wang Y."/>
            <person name="Cai H."/>
            <person name="Collins K."/>
            <person name="Stewart B.A."/>
            <person name="Lee S.R."/>
            <person name="Wilamowska K."/>
            <person name="Weinberg Z."/>
            <person name="Ruzzo W.L."/>
            <person name="Wloga D."/>
            <person name="Gaertig J."/>
            <person name="Frankel J."/>
            <person name="Tsao C.-C."/>
            <person name="Gorovsky M.A."/>
            <person name="Keeling P.J."/>
            <person name="Waller R.F."/>
            <person name="Patron N.J."/>
            <person name="Cherry J.M."/>
            <person name="Stover N.A."/>
            <person name="Krieger C.J."/>
            <person name="del Toro C."/>
            <person name="Ryder H.F."/>
            <person name="Williamson S.C."/>
            <person name="Barbeau R.A."/>
            <person name="Hamilton E.P."/>
            <person name="Orias E."/>
        </authorList>
    </citation>
    <scope>NUCLEOTIDE SEQUENCE [LARGE SCALE GENOMIC DNA]</scope>
    <source>
        <strain evidence="2">SB210</strain>
    </source>
</reference>
<dbReference type="EMBL" id="GG662544">
    <property type="protein sequence ID" value="EAR83876.3"/>
    <property type="molecule type" value="Genomic_DNA"/>
</dbReference>
<name>Q22EZ9_TETTS</name>
<sequence>MTDQMQNKWMKLTYFVDALAGHFSVISKDLVLDIEIPIRDQNFTKLLSKCTVSKTYGDMWITLAKNIQIKFNSLRCGTIRDIVFEINDPKKKVDSIQDIEKVVDIFKMPKISFENIVPTTSLNSKLSTKN</sequence>
<keyword evidence="2" id="KW-1185">Reference proteome</keyword>
<protein>
    <submittedName>
        <fullName evidence="1">von willebrand factor type A domain protein</fullName>
    </submittedName>
</protein>
<evidence type="ECO:0000313" key="2">
    <source>
        <dbReference type="Proteomes" id="UP000009168"/>
    </source>
</evidence>
<proteinExistence type="predicted"/>
<organism evidence="1 2">
    <name type="scientific">Tetrahymena thermophila (strain SB210)</name>
    <dbReference type="NCBI Taxonomy" id="312017"/>
    <lineage>
        <taxon>Eukaryota</taxon>
        <taxon>Sar</taxon>
        <taxon>Alveolata</taxon>
        <taxon>Ciliophora</taxon>
        <taxon>Intramacronucleata</taxon>
        <taxon>Oligohymenophorea</taxon>
        <taxon>Hymenostomatida</taxon>
        <taxon>Tetrahymenina</taxon>
        <taxon>Tetrahymenidae</taxon>
        <taxon>Tetrahymena</taxon>
    </lineage>
</organism>
<evidence type="ECO:0000313" key="1">
    <source>
        <dbReference type="EMBL" id="EAR83876.3"/>
    </source>
</evidence>
<dbReference type="HOGENOM" id="CLU_1900436_0_0_1"/>
<dbReference type="GeneID" id="7835538"/>
<dbReference type="InParanoid" id="Q22EZ9"/>